<comment type="subcellular location">
    <subcellularLocation>
        <location evidence="1">Nucleus</location>
    </subcellularLocation>
</comment>
<feature type="domain" description="BESS" evidence="4">
    <location>
        <begin position="231"/>
        <end position="270"/>
    </location>
</feature>
<keyword evidence="1" id="KW-0539">Nucleus</keyword>
<dbReference type="Pfam" id="PF02944">
    <property type="entry name" value="BESS"/>
    <property type="match status" value="1"/>
</dbReference>
<reference evidence="6" key="1">
    <citation type="submission" date="2025-08" db="UniProtKB">
        <authorList>
            <consortium name="RefSeq"/>
        </authorList>
    </citation>
    <scope>IDENTIFICATION</scope>
</reference>
<evidence type="ECO:0000256" key="2">
    <source>
        <dbReference type="SAM" id="MobiDB-lite"/>
    </source>
</evidence>
<feature type="domain" description="MADF" evidence="3">
    <location>
        <begin position="5"/>
        <end position="96"/>
    </location>
</feature>
<feature type="compositionally biased region" description="Low complexity" evidence="2">
    <location>
        <begin position="106"/>
        <end position="122"/>
    </location>
</feature>
<dbReference type="OMA" id="IFRRECK"/>
<keyword evidence="5" id="KW-1185">Reference proteome</keyword>
<dbReference type="PROSITE" id="PS51029">
    <property type="entry name" value="MADF"/>
    <property type="match status" value="1"/>
</dbReference>
<dbReference type="PANTHER" id="PTHR12243">
    <property type="entry name" value="MADF DOMAIN TRANSCRIPTION FACTOR"/>
    <property type="match status" value="1"/>
</dbReference>
<dbReference type="GeneID" id="108252173"/>
<evidence type="ECO:0000259" key="4">
    <source>
        <dbReference type="PROSITE" id="PS51031"/>
    </source>
</evidence>
<evidence type="ECO:0000259" key="3">
    <source>
        <dbReference type="PROSITE" id="PS51029"/>
    </source>
</evidence>
<evidence type="ECO:0000256" key="1">
    <source>
        <dbReference type="PROSITE-ProRule" id="PRU00371"/>
    </source>
</evidence>
<sequence>MDISKLITLIESRSPIWDSSDPLHANRDAVKKLWDEIQVEMKVADCEVLKNKWRGLRENFRKELARERTVTGQGAGENTSKWRYFQSLTFLRGRYTPRAASGNFVPTPTSSQPPSQMSATSSESLLRARSPPLYTPSTSSQVLPTPRANIAALFAESPPDESQMSPHGVDEELEIAALEHGYASQAGPSSSTGQRRSEETIASKRRKVMESFIDIQRETLEAFRKDRSEKDDPDMQFLQSLWPSLKAVPEGRKSAVKMKLLGVLAEDEARRQENE</sequence>
<dbReference type="GO" id="GO:0006357">
    <property type="term" value="P:regulation of transcription by RNA polymerase II"/>
    <property type="evidence" value="ECO:0007669"/>
    <property type="project" value="TreeGrafter"/>
</dbReference>
<dbReference type="Proteomes" id="UP000079169">
    <property type="component" value="Unplaced"/>
</dbReference>
<dbReference type="GO" id="GO:0003677">
    <property type="term" value="F:DNA binding"/>
    <property type="evidence" value="ECO:0007669"/>
    <property type="project" value="InterPro"/>
</dbReference>
<protein>
    <submittedName>
        <fullName evidence="6">Uncharacterized protein LOC108252173</fullName>
    </submittedName>
</protein>
<accession>A0A1S4E9I5</accession>
<dbReference type="GO" id="GO:0005634">
    <property type="term" value="C:nucleus"/>
    <property type="evidence" value="ECO:0007669"/>
    <property type="project" value="UniProtKB-SubCell"/>
</dbReference>
<dbReference type="InterPro" id="IPR006578">
    <property type="entry name" value="MADF-dom"/>
</dbReference>
<dbReference type="PaxDb" id="121845-A0A1S4E9I5"/>
<dbReference type="Pfam" id="PF10545">
    <property type="entry name" value="MADF_DNA_bdg"/>
    <property type="match status" value="1"/>
</dbReference>
<dbReference type="PANTHER" id="PTHR12243:SF69">
    <property type="entry name" value="SI:CH73-59F11.3"/>
    <property type="match status" value="1"/>
</dbReference>
<organism evidence="5 6">
    <name type="scientific">Diaphorina citri</name>
    <name type="common">Asian citrus psyllid</name>
    <dbReference type="NCBI Taxonomy" id="121845"/>
    <lineage>
        <taxon>Eukaryota</taxon>
        <taxon>Metazoa</taxon>
        <taxon>Ecdysozoa</taxon>
        <taxon>Arthropoda</taxon>
        <taxon>Hexapoda</taxon>
        <taxon>Insecta</taxon>
        <taxon>Pterygota</taxon>
        <taxon>Neoptera</taxon>
        <taxon>Paraneoptera</taxon>
        <taxon>Hemiptera</taxon>
        <taxon>Sternorrhyncha</taxon>
        <taxon>Psylloidea</taxon>
        <taxon>Psyllidae</taxon>
        <taxon>Diaphorininae</taxon>
        <taxon>Diaphorina</taxon>
    </lineage>
</organism>
<dbReference type="KEGG" id="dci:108252173"/>
<dbReference type="RefSeq" id="XP_017298818.1">
    <property type="nucleotide sequence ID" value="XM_017443329.2"/>
</dbReference>
<dbReference type="STRING" id="121845.A0A1S4E9I5"/>
<name>A0A1S4E9I5_DIACI</name>
<evidence type="ECO:0000313" key="6">
    <source>
        <dbReference type="RefSeq" id="XP_017298818.1"/>
    </source>
</evidence>
<dbReference type="SMART" id="SM00595">
    <property type="entry name" value="MADF"/>
    <property type="match status" value="1"/>
</dbReference>
<dbReference type="AlphaFoldDB" id="A0A1S4E9I5"/>
<dbReference type="InterPro" id="IPR039353">
    <property type="entry name" value="TF_Adf1"/>
</dbReference>
<feature type="region of interest" description="Disordered" evidence="2">
    <location>
        <begin position="99"/>
        <end position="145"/>
    </location>
</feature>
<dbReference type="InterPro" id="IPR004210">
    <property type="entry name" value="BESS_motif"/>
</dbReference>
<feature type="region of interest" description="Disordered" evidence="2">
    <location>
        <begin position="184"/>
        <end position="203"/>
    </location>
</feature>
<proteinExistence type="predicted"/>
<evidence type="ECO:0000313" key="5">
    <source>
        <dbReference type="Proteomes" id="UP000079169"/>
    </source>
</evidence>
<dbReference type="GO" id="GO:0005667">
    <property type="term" value="C:transcription regulator complex"/>
    <property type="evidence" value="ECO:0007669"/>
    <property type="project" value="TreeGrafter"/>
</dbReference>
<dbReference type="PROSITE" id="PS51031">
    <property type="entry name" value="BESS"/>
    <property type="match status" value="1"/>
</dbReference>
<gene>
    <name evidence="6" type="primary">LOC108252173</name>
</gene>